<keyword evidence="5" id="KW-1185">Reference proteome</keyword>
<dbReference type="InterPro" id="IPR043976">
    <property type="entry name" value="GOLGA_cons_dom"/>
</dbReference>
<feature type="compositionally biased region" description="Basic and acidic residues" evidence="3">
    <location>
        <begin position="722"/>
        <end position="744"/>
    </location>
</feature>
<feature type="region of interest" description="Disordered" evidence="3">
    <location>
        <begin position="722"/>
        <end position="754"/>
    </location>
</feature>
<feature type="region of interest" description="Disordered" evidence="3">
    <location>
        <begin position="1"/>
        <end position="125"/>
    </location>
</feature>
<evidence type="ECO:0000256" key="1">
    <source>
        <dbReference type="ARBA" id="ARBA00023054"/>
    </source>
</evidence>
<dbReference type="GeneID" id="106156233"/>
<dbReference type="KEGG" id="lak:106156233"/>
<evidence type="ECO:0000313" key="6">
    <source>
        <dbReference type="RefSeq" id="XP_013386832.1"/>
    </source>
</evidence>
<feature type="coiled-coil region" evidence="2">
    <location>
        <begin position="541"/>
        <end position="617"/>
    </location>
</feature>
<organism evidence="5 6">
    <name type="scientific">Lingula anatina</name>
    <name type="common">Brachiopod</name>
    <name type="synonym">Lingula unguis</name>
    <dbReference type="NCBI Taxonomy" id="7574"/>
    <lineage>
        <taxon>Eukaryota</taxon>
        <taxon>Metazoa</taxon>
        <taxon>Spiralia</taxon>
        <taxon>Lophotrochozoa</taxon>
        <taxon>Brachiopoda</taxon>
        <taxon>Linguliformea</taxon>
        <taxon>Lingulata</taxon>
        <taxon>Lingulida</taxon>
        <taxon>Linguloidea</taxon>
        <taxon>Lingulidae</taxon>
        <taxon>Lingula</taxon>
    </lineage>
</organism>
<feature type="coiled-coil region" evidence="2">
    <location>
        <begin position="768"/>
        <end position="858"/>
    </location>
</feature>
<dbReference type="GO" id="GO:0000137">
    <property type="term" value="C:Golgi cis cisterna"/>
    <property type="evidence" value="ECO:0007669"/>
    <property type="project" value="TreeGrafter"/>
</dbReference>
<dbReference type="AlphaFoldDB" id="A0A1S3HLC9"/>
<dbReference type="GO" id="GO:0032580">
    <property type="term" value="C:Golgi cisterna membrane"/>
    <property type="evidence" value="ECO:0007669"/>
    <property type="project" value="TreeGrafter"/>
</dbReference>
<name>A0A1S3HLC9_LINAN</name>
<gene>
    <name evidence="6" type="primary">LOC106156233</name>
</gene>
<evidence type="ECO:0000256" key="2">
    <source>
        <dbReference type="SAM" id="Coils"/>
    </source>
</evidence>
<feature type="compositionally biased region" description="Polar residues" evidence="3">
    <location>
        <begin position="102"/>
        <end position="125"/>
    </location>
</feature>
<dbReference type="PANTHER" id="PTHR10881">
    <property type="entry name" value="GOLGIN SUBFAMILY A MEMBER-RELATED"/>
    <property type="match status" value="1"/>
</dbReference>
<feature type="compositionally biased region" description="Polar residues" evidence="3">
    <location>
        <begin position="57"/>
        <end position="74"/>
    </location>
</feature>
<dbReference type="Gene3D" id="1.10.287.1490">
    <property type="match status" value="1"/>
</dbReference>
<feature type="domain" description="Golgin subfamily A conserved" evidence="4">
    <location>
        <begin position="382"/>
        <end position="623"/>
    </location>
</feature>
<dbReference type="RefSeq" id="XP_013386832.1">
    <property type="nucleotide sequence ID" value="XM_013531378.1"/>
</dbReference>
<feature type="compositionally biased region" description="Basic and acidic residues" evidence="3">
    <location>
        <begin position="47"/>
        <end position="56"/>
    </location>
</feature>
<reference evidence="6" key="1">
    <citation type="submission" date="2025-08" db="UniProtKB">
        <authorList>
            <consortium name="RefSeq"/>
        </authorList>
    </citation>
    <scope>IDENTIFICATION</scope>
    <source>
        <tissue evidence="6">Gonads</tissue>
    </source>
</reference>
<evidence type="ECO:0000313" key="5">
    <source>
        <dbReference type="Proteomes" id="UP000085678"/>
    </source>
</evidence>
<dbReference type="PANTHER" id="PTHR10881:SF46">
    <property type="entry name" value="GOLGIN SUBFAMILY A MEMBER 2"/>
    <property type="match status" value="1"/>
</dbReference>
<evidence type="ECO:0000256" key="3">
    <source>
        <dbReference type="SAM" id="MobiDB-lite"/>
    </source>
</evidence>
<feature type="compositionally biased region" description="Basic and acidic residues" evidence="3">
    <location>
        <begin position="1"/>
        <end position="11"/>
    </location>
</feature>
<dbReference type="Proteomes" id="UP000085678">
    <property type="component" value="Unplaced"/>
</dbReference>
<feature type="compositionally biased region" description="Polar residues" evidence="3">
    <location>
        <begin position="867"/>
        <end position="878"/>
    </location>
</feature>
<protein>
    <submittedName>
        <fullName evidence="6">Golgin subfamily A member 2 isoform X1</fullName>
    </submittedName>
</protein>
<dbReference type="GO" id="GO:0007030">
    <property type="term" value="P:Golgi organization"/>
    <property type="evidence" value="ECO:0007669"/>
    <property type="project" value="TreeGrafter"/>
</dbReference>
<dbReference type="InterPro" id="IPR024858">
    <property type="entry name" value="GOLGA"/>
</dbReference>
<feature type="compositionally biased region" description="Low complexity" evidence="3">
    <location>
        <begin position="924"/>
        <end position="948"/>
    </location>
</feature>
<dbReference type="GO" id="GO:0005801">
    <property type="term" value="C:cis-Golgi network"/>
    <property type="evidence" value="ECO:0007669"/>
    <property type="project" value="TreeGrafter"/>
</dbReference>
<dbReference type="OrthoDB" id="5978643at2759"/>
<dbReference type="Pfam" id="PF15070">
    <property type="entry name" value="GOLGA2L5"/>
    <property type="match status" value="1"/>
</dbReference>
<evidence type="ECO:0000259" key="4">
    <source>
        <dbReference type="Pfam" id="PF15070"/>
    </source>
</evidence>
<proteinExistence type="predicted"/>
<dbReference type="InParanoid" id="A0A1S3HLC9"/>
<feature type="coiled-coil region" evidence="2">
    <location>
        <begin position="253"/>
        <end position="516"/>
    </location>
</feature>
<accession>A0A1S3HLC9</accession>
<feature type="compositionally biased region" description="Basic residues" evidence="3">
    <location>
        <begin position="12"/>
        <end position="25"/>
    </location>
</feature>
<keyword evidence="1 2" id="KW-0175">Coiled coil</keyword>
<feature type="region of interest" description="Disordered" evidence="3">
    <location>
        <begin position="867"/>
        <end position="956"/>
    </location>
</feature>
<dbReference type="STRING" id="7574.A0A1S3HLC9"/>
<sequence>MADSSREEKLAAARKKLKQFQKKSGKTPCNSPAGEKPKTKRQTTVVENKKYEEGKKSNGNHSSEVIANSESHNQSVDHVEAVPMSVNAGSLSPPPSTDTPDQSVYSTPPLNDSNHRPTASTESLQQLSRQINGLLSQSDAYVNGTIGDKYDNTVGELEARNRELAALLEKHSQSNRQLAMHIHELKKHNTSLQQQVQEERGGFEERQRKELGALKEQLQVHIQTIGILVAEKTELQSSVNQSQRMAQQRLTEIEELSGRLKASRQRVADLERDLSSISTSSQQFEKSSKEYSKEIDRLKLDLYKLNKTSEETKQQNSELQEKLHSKVSECSGLEQAVQDLKSKLEMTEVYVQQLSNKEGSTDTNLLEKLQEEKISLQTKVDQYAESFQKLTTERDQLAEQYQQYINQLQQQQQQLVSQINVLTEEKEKLLLREQELEAALKTAQEKAEAQAQKAEELNDQSKPAEVASPEVLEQIEKLKVEYDALSRKYQTQVNDNSQLSRLISEKEGRIMELESTLSRVGEDSIDKDELLESMQSDKVALSRAMAQNKDLKQQLAELQNGFVKLSNESMELTTDLQSEKHVSRELATRLSQQEDELKEIREHLADKEHELQHLKHLSVQHYQHEQLEDRMRHYEAQGTLVENLQRDLAAAQDAINALTSQNSDLRTMLAKSQEKEKELGNITTADGVRKDDVVASLSASIQQLEMERNQILQQYEEEQEKHYQAKKKAEQAEKQKDELEKKLEGQVPATHNGEVITKEQYESLQHVMELLEDKYTSAMRAKAELIDRNEQLEHLTMQLEGETETIGEYVSLYQHQRAALRQKQEEKEAYIQRLSLDREEMRNKLGELQALVVQLMQERNMLQTYHSANQTPSPQTGPHTGPQAKTKKHINGTLDSSQLDDWPDYGSSSSDSDVSEVEAVIAGSPSSSKTESKSTPAASSPNPAAKNPEQQSTWTPQDETAHKIMHLLNELGNPNMVQNVAFSERNFHPCTHCKGRLLSL</sequence>